<evidence type="ECO:0000256" key="2">
    <source>
        <dbReference type="ARBA" id="ARBA00023054"/>
    </source>
</evidence>
<gene>
    <name evidence="5" type="ORF">SAMN04487940_11969</name>
</gene>
<evidence type="ECO:0000256" key="3">
    <source>
        <dbReference type="SAM" id="Coils"/>
    </source>
</evidence>
<protein>
    <submittedName>
        <fullName evidence="5">HlyD family secretion protein</fullName>
    </submittedName>
</protein>
<keyword evidence="2 3" id="KW-0175">Coiled coil</keyword>
<dbReference type="AlphaFoldDB" id="A0A975WDP8"/>
<dbReference type="EMBL" id="FNYY01000019">
    <property type="protein sequence ID" value="SEK02913.1"/>
    <property type="molecule type" value="Genomic_DNA"/>
</dbReference>
<evidence type="ECO:0000256" key="1">
    <source>
        <dbReference type="ARBA" id="ARBA00004196"/>
    </source>
</evidence>
<feature type="chain" id="PRO_5037639904" evidence="4">
    <location>
        <begin position="24"/>
        <end position="315"/>
    </location>
</feature>
<keyword evidence="6" id="KW-1185">Reference proteome</keyword>
<feature type="signal peptide" evidence="4">
    <location>
        <begin position="1"/>
        <end position="23"/>
    </location>
</feature>
<dbReference type="InterPro" id="IPR050465">
    <property type="entry name" value="UPF0194_transport"/>
</dbReference>
<dbReference type="PANTHER" id="PTHR32347">
    <property type="entry name" value="EFFLUX SYSTEM COMPONENT YKNX-RELATED"/>
    <property type="match status" value="1"/>
</dbReference>
<name>A0A975WDP8_9RHOB</name>
<dbReference type="PANTHER" id="PTHR32347:SF29">
    <property type="entry name" value="UPF0194 MEMBRANE PROTEIN YBHG"/>
    <property type="match status" value="1"/>
</dbReference>
<dbReference type="RefSeq" id="WP_074838587.1">
    <property type="nucleotide sequence ID" value="NZ_CBDCHJ010000006.1"/>
</dbReference>
<dbReference type="Proteomes" id="UP000182932">
    <property type="component" value="Unassembled WGS sequence"/>
</dbReference>
<dbReference type="Gene3D" id="2.40.50.100">
    <property type="match status" value="1"/>
</dbReference>
<keyword evidence="4" id="KW-0732">Signal</keyword>
<reference evidence="5 6" key="1">
    <citation type="submission" date="2016-10" db="EMBL/GenBank/DDBJ databases">
        <authorList>
            <person name="Varghese N."/>
            <person name="Submissions S."/>
        </authorList>
    </citation>
    <scope>NUCLEOTIDE SEQUENCE [LARGE SCALE GENOMIC DNA]</scope>
    <source>
        <strain evidence="5 6">FF3</strain>
    </source>
</reference>
<proteinExistence type="predicted"/>
<organism evidence="5 6">
    <name type="scientific">Marinovum algicola</name>
    <dbReference type="NCBI Taxonomy" id="42444"/>
    <lineage>
        <taxon>Bacteria</taxon>
        <taxon>Pseudomonadati</taxon>
        <taxon>Pseudomonadota</taxon>
        <taxon>Alphaproteobacteria</taxon>
        <taxon>Rhodobacterales</taxon>
        <taxon>Roseobacteraceae</taxon>
        <taxon>Marinovum</taxon>
    </lineage>
</organism>
<dbReference type="GeneID" id="80820277"/>
<feature type="coiled-coil region" evidence="3">
    <location>
        <begin position="79"/>
        <end position="113"/>
    </location>
</feature>
<comment type="subcellular location">
    <subcellularLocation>
        <location evidence="1">Cell envelope</location>
    </subcellularLocation>
</comment>
<evidence type="ECO:0000256" key="4">
    <source>
        <dbReference type="SAM" id="SignalP"/>
    </source>
</evidence>
<evidence type="ECO:0000313" key="5">
    <source>
        <dbReference type="EMBL" id="SEK02913.1"/>
    </source>
</evidence>
<evidence type="ECO:0000313" key="6">
    <source>
        <dbReference type="Proteomes" id="UP000182932"/>
    </source>
</evidence>
<dbReference type="GO" id="GO:0030313">
    <property type="term" value="C:cell envelope"/>
    <property type="evidence" value="ECO:0007669"/>
    <property type="project" value="UniProtKB-SubCell"/>
</dbReference>
<dbReference type="Gene3D" id="1.10.287.470">
    <property type="entry name" value="Helix hairpin bin"/>
    <property type="match status" value="1"/>
</dbReference>
<sequence>MIGKIASRRGALVLGLAATGAMAQETEAEFQPFTFAGTVVAREITGLSYETGGCIVSVSDSARRTGAAESGQLLVELDAQDAELALETAKARVADLEAAVAEKQLAIDAAEANVDRRAQELAFVGKEFARNEQMFRRGLINESTMEGVESRMMNADFAADQAKETLASAISAKKRAEIALDIGQLDLQSQQVAHAALQLRAPYAGVLLGFAPNVGDCVSAGASAAQIYAPEKKSVEVFVRVDQLVAQQSSGVTIGAPVRIARINGQACGGSFTWIGTEADLEHQYVKSSIEVDEDCAAALYLNEAVEVETLPDPA</sequence>
<comment type="caution">
    <text evidence="5">The sequence shown here is derived from an EMBL/GenBank/DDBJ whole genome shotgun (WGS) entry which is preliminary data.</text>
</comment>
<accession>A0A975WDP8</accession>